<protein>
    <submittedName>
        <fullName evidence="1">HOLLIDAY JUNCTION RESOLVASE</fullName>
    </submittedName>
</protein>
<accession>A0A8S5MMR5</accession>
<proteinExistence type="predicted"/>
<name>A0A8S5MMR5_9CAUD</name>
<sequence>MRYYIGIDNGVTGSIGIIAEDKSEVSFWKTPIIKQQDYTKAKKNITRINGVLLKEELELYQKGEDIIPFVLVERPMVNPTRFVATTSALRALEATLITLEMLNLPYQFIDSKEWQKELLPKGIKGSEELKKASHDIGCRLFPTLDSNYHTDFDGLLIAEYARRKKL</sequence>
<reference evidence="1" key="1">
    <citation type="journal article" date="2021" name="Proc. Natl. Acad. Sci. U.S.A.">
        <title>A Catalog of Tens of Thousands of Viruses from Human Metagenomes Reveals Hidden Associations with Chronic Diseases.</title>
        <authorList>
            <person name="Tisza M.J."/>
            <person name="Buck C.B."/>
        </authorList>
    </citation>
    <scope>NUCLEOTIDE SEQUENCE</scope>
    <source>
        <strain evidence="1">Ctxc31</strain>
    </source>
</reference>
<evidence type="ECO:0000313" key="1">
    <source>
        <dbReference type="EMBL" id="DAD83528.1"/>
    </source>
</evidence>
<organism evidence="1">
    <name type="scientific">Siphoviridae sp. ctxc31</name>
    <dbReference type="NCBI Taxonomy" id="2826520"/>
    <lineage>
        <taxon>Viruses</taxon>
        <taxon>Duplodnaviria</taxon>
        <taxon>Heunggongvirae</taxon>
        <taxon>Uroviricota</taxon>
        <taxon>Caudoviricetes</taxon>
    </lineage>
</organism>
<dbReference type="EMBL" id="BK014938">
    <property type="protein sequence ID" value="DAD83528.1"/>
    <property type="molecule type" value="Genomic_DNA"/>
</dbReference>